<organism evidence="8 9">
    <name type="scientific">Humicola insolens</name>
    <name type="common">Soft-rot fungus</name>
    <dbReference type="NCBI Taxonomy" id="85995"/>
    <lineage>
        <taxon>Eukaryota</taxon>
        <taxon>Fungi</taxon>
        <taxon>Dikarya</taxon>
        <taxon>Ascomycota</taxon>
        <taxon>Pezizomycotina</taxon>
        <taxon>Sordariomycetes</taxon>
        <taxon>Sordariomycetidae</taxon>
        <taxon>Sordariales</taxon>
        <taxon>Chaetomiaceae</taxon>
        <taxon>Mycothermus</taxon>
    </lineage>
</organism>
<comment type="subcellular location">
    <subcellularLocation>
        <location evidence="2">Cytoplasm</location>
    </subcellularLocation>
    <subcellularLocation>
        <location evidence="1">Nucleus</location>
    </subcellularLocation>
</comment>
<dbReference type="EMBL" id="JAZGSY010000387">
    <property type="protein sequence ID" value="KAL1836630.1"/>
    <property type="molecule type" value="Genomic_DNA"/>
</dbReference>
<evidence type="ECO:0000256" key="5">
    <source>
        <dbReference type="ARBA" id="ARBA00023242"/>
    </source>
</evidence>
<feature type="compositionally biased region" description="Basic and acidic residues" evidence="6">
    <location>
        <begin position="107"/>
        <end position="119"/>
    </location>
</feature>
<feature type="domain" description="J" evidence="7">
    <location>
        <begin position="19"/>
        <end position="83"/>
    </location>
</feature>
<feature type="compositionally biased region" description="Low complexity" evidence="6">
    <location>
        <begin position="188"/>
        <end position="197"/>
    </location>
</feature>
<keyword evidence="4" id="KW-0143">Chaperone</keyword>
<evidence type="ECO:0000259" key="7">
    <source>
        <dbReference type="PROSITE" id="PS50076"/>
    </source>
</evidence>
<evidence type="ECO:0000256" key="1">
    <source>
        <dbReference type="ARBA" id="ARBA00004123"/>
    </source>
</evidence>
<dbReference type="InterPro" id="IPR036869">
    <property type="entry name" value="J_dom_sf"/>
</dbReference>
<evidence type="ECO:0000313" key="8">
    <source>
        <dbReference type="EMBL" id="KAL1836630.1"/>
    </source>
</evidence>
<feature type="compositionally biased region" description="Polar residues" evidence="6">
    <location>
        <begin position="291"/>
        <end position="300"/>
    </location>
</feature>
<evidence type="ECO:0000256" key="4">
    <source>
        <dbReference type="ARBA" id="ARBA00023186"/>
    </source>
</evidence>
<feature type="region of interest" description="Disordered" evidence="6">
    <location>
        <begin position="107"/>
        <end position="334"/>
    </location>
</feature>
<keyword evidence="3" id="KW-0963">Cytoplasm</keyword>
<keyword evidence="9" id="KW-1185">Reference proteome</keyword>
<reference evidence="8 9" key="1">
    <citation type="journal article" date="2024" name="Commun. Biol.">
        <title>Comparative genomic analysis of thermophilic fungi reveals convergent evolutionary adaptations and gene losses.</title>
        <authorList>
            <person name="Steindorff A.S."/>
            <person name="Aguilar-Pontes M.V."/>
            <person name="Robinson A.J."/>
            <person name="Andreopoulos B."/>
            <person name="LaButti K."/>
            <person name="Kuo A."/>
            <person name="Mondo S."/>
            <person name="Riley R."/>
            <person name="Otillar R."/>
            <person name="Haridas S."/>
            <person name="Lipzen A."/>
            <person name="Grimwood J."/>
            <person name="Schmutz J."/>
            <person name="Clum A."/>
            <person name="Reid I.D."/>
            <person name="Moisan M.C."/>
            <person name="Butler G."/>
            <person name="Nguyen T.T.M."/>
            <person name="Dewar K."/>
            <person name="Conant G."/>
            <person name="Drula E."/>
            <person name="Henrissat B."/>
            <person name="Hansel C."/>
            <person name="Singer S."/>
            <person name="Hutchinson M.I."/>
            <person name="de Vries R.P."/>
            <person name="Natvig D.O."/>
            <person name="Powell A.J."/>
            <person name="Tsang A."/>
            <person name="Grigoriev I.V."/>
        </authorList>
    </citation>
    <scope>NUCLEOTIDE SEQUENCE [LARGE SCALE GENOMIC DNA]</scope>
    <source>
        <strain evidence="8 9">CBS 620.91</strain>
    </source>
</reference>
<dbReference type="PROSITE" id="PS50076">
    <property type="entry name" value="DNAJ_2"/>
    <property type="match status" value="1"/>
</dbReference>
<feature type="compositionally biased region" description="Pro residues" evidence="6">
    <location>
        <begin position="251"/>
        <end position="260"/>
    </location>
</feature>
<feature type="compositionally biased region" description="Basic and acidic residues" evidence="6">
    <location>
        <begin position="311"/>
        <end position="325"/>
    </location>
</feature>
<dbReference type="SUPFAM" id="SSF46565">
    <property type="entry name" value="Chaperone J-domain"/>
    <property type="match status" value="1"/>
</dbReference>
<evidence type="ECO:0000256" key="2">
    <source>
        <dbReference type="ARBA" id="ARBA00004496"/>
    </source>
</evidence>
<feature type="compositionally biased region" description="Polar residues" evidence="6">
    <location>
        <begin position="274"/>
        <end position="284"/>
    </location>
</feature>
<dbReference type="PANTHER" id="PTHR44313:SF1">
    <property type="entry name" value="DNAJ HOMOLOG SUBFAMILY C MEMBER 17"/>
    <property type="match status" value="1"/>
</dbReference>
<evidence type="ECO:0000256" key="3">
    <source>
        <dbReference type="ARBA" id="ARBA00022490"/>
    </source>
</evidence>
<comment type="caution">
    <text evidence="8">The sequence shown here is derived from an EMBL/GenBank/DDBJ whole genome shotgun (WGS) entry which is preliminary data.</text>
</comment>
<sequence length="334" mass="37317">MPDLDLLTYARDAGSRGDDLYALLGADATANEADIRRAFRRRALTAHPDKAGDAYDPALYERIERARDVLLDSEARAAYTEAMRAVLLKKEERERMSAKRRRLVEELERREREAEEERGKRMKMNMGQEVVDAERAALAARGRAKMEEMRRMREEAERREREGSREKAATMRATSVGGEGEDGVNEPTTTTTTTTTTREGEKDGGDDYDERIAELERRLREKQQRKAEKEQRKAEKKAKKEAGDGQGRQQHPPPSQPPSSHPTAVESQADENKASSVPSFSSNKPADAANCASQPGNRFASTMARLRAAQAKKEEEKRRKAEEAARAAAGVSAS</sequence>
<evidence type="ECO:0000256" key="6">
    <source>
        <dbReference type="SAM" id="MobiDB-lite"/>
    </source>
</evidence>
<dbReference type="Proteomes" id="UP001583172">
    <property type="component" value="Unassembled WGS sequence"/>
</dbReference>
<dbReference type="CDD" id="cd06257">
    <property type="entry name" value="DnaJ"/>
    <property type="match status" value="1"/>
</dbReference>
<dbReference type="PRINTS" id="PR00625">
    <property type="entry name" value="JDOMAIN"/>
</dbReference>
<dbReference type="InterPro" id="IPR052094">
    <property type="entry name" value="Pre-mRNA-splicing_ERAD"/>
</dbReference>
<keyword evidence="5" id="KW-0539">Nucleus</keyword>
<dbReference type="SMART" id="SM00271">
    <property type="entry name" value="DnaJ"/>
    <property type="match status" value="1"/>
</dbReference>
<name>A0ABR3V4G2_HUMIN</name>
<dbReference type="InterPro" id="IPR001623">
    <property type="entry name" value="DnaJ_domain"/>
</dbReference>
<gene>
    <name evidence="8" type="ORF">VTJ49DRAFT_4864</name>
</gene>
<feature type="compositionally biased region" description="Basic and acidic residues" evidence="6">
    <location>
        <begin position="144"/>
        <end position="169"/>
    </location>
</feature>
<feature type="compositionally biased region" description="Basic and acidic residues" evidence="6">
    <location>
        <begin position="198"/>
        <end position="243"/>
    </location>
</feature>
<dbReference type="PANTHER" id="PTHR44313">
    <property type="entry name" value="DNAJ HOMOLOG SUBFAMILY C MEMBER 17"/>
    <property type="match status" value="1"/>
</dbReference>
<evidence type="ECO:0000313" key="9">
    <source>
        <dbReference type="Proteomes" id="UP001583172"/>
    </source>
</evidence>
<dbReference type="Pfam" id="PF00226">
    <property type="entry name" value="DnaJ"/>
    <property type="match status" value="1"/>
</dbReference>
<accession>A0ABR3V4G2</accession>
<proteinExistence type="predicted"/>
<protein>
    <recommendedName>
        <fullName evidence="7">J domain-containing protein</fullName>
    </recommendedName>
</protein>
<dbReference type="Gene3D" id="1.10.287.110">
    <property type="entry name" value="DnaJ domain"/>
    <property type="match status" value="1"/>
</dbReference>